<feature type="domain" description="YdbS-like PH" evidence="2">
    <location>
        <begin position="420"/>
        <end position="475"/>
    </location>
</feature>
<dbReference type="InterPro" id="IPR005182">
    <property type="entry name" value="YdbS-like_PH"/>
</dbReference>
<dbReference type="Pfam" id="PF03703">
    <property type="entry name" value="bPH_2"/>
    <property type="match status" value="3"/>
</dbReference>
<accession>A0A161S952</accession>
<reference evidence="3 4" key="1">
    <citation type="submission" date="2016-01" db="EMBL/GenBank/DDBJ databases">
        <title>Whole genome sequencing of Myroides marinus L41.</title>
        <authorList>
            <person name="Hong K.W."/>
        </authorList>
    </citation>
    <scope>NUCLEOTIDE SEQUENCE [LARGE SCALE GENOMIC DNA]</scope>
    <source>
        <strain evidence="3 4">L41</strain>
    </source>
</reference>
<feature type="transmembrane region" description="Helical" evidence="1">
    <location>
        <begin position="21"/>
        <end position="41"/>
    </location>
</feature>
<dbReference type="OrthoDB" id="1049931at2"/>
<protein>
    <recommendedName>
        <fullName evidence="2">YdbS-like PH domain-containing protein</fullName>
    </recommendedName>
</protein>
<gene>
    <name evidence="3" type="ORF">AV926_00695</name>
</gene>
<organism evidence="3 4">
    <name type="scientific">Myroides marinus</name>
    <dbReference type="NCBI Taxonomy" id="703342"/>
    <lineage>
        <taxon>Bacteria</taxon>
        <taxon>Pseudomonadati</taxon>
        <taxon>Bacteroidota</taxon>
        <taxon>Flavobacteriia</taxon>
        <taxon>Flavobacteriales</taxon>
        <taxon>Flavobacteriaceae</taxon>
        <taxon>Myroides</taxon>
    </lineage>
</organism>
<dbReference type="EMBL" id="LQNU01000050">
    <property type="protein sequence ID" value="KZE81859.1"/>
    <property type="molecule type" value="Genomic_DNA"/>
</dbReference>
<dbReference type="PANTHER" id="PTHR34473">
    <property type="entry name" value="UPF0699 TRANSMEMBRANE PROTEIN YDBS"/>
    <property type="match status" value="1"/>
</dbReference>
<feature type="transmembrane region" description="Helical" evidence="1">
    <location>
        <begin position="47"/>
        <end position="70"/>
    </location>
</feature>
<comment type="caution">
    <text evidence="3">The sequence shown here is derived from an EMBL/GenBank/DDBJ whole genome shotgun (WGS) entry which is preliminary data.</text>
</comment>
<feature type="transmembrane region" description="Helical" evidence="1">
    <location>
        <begin position="191"/>
        <end position="212"/>
    </location>
</feature>
<feature type="transmembrane region" description="Helical" evidence="1">
    <location>
        <begin position="369"/>
        <end position="388"/>
    </location>
</feature>
<keyword evidence="1" id="KW-0472">Membrane</keyword>
<evidence type="ECO:0000256" key="1">
    <source>
        <dbReference type="SAM" id="Phobius"/>
    </source>
</evidence>
<dbReference type="InterPro" id="IPR014529">
    <property type="entry name" value="UCP026631"/>
</dbReference>
<evidence type="ECO:0000313" key="4">
    <source>
        <dbReference type="Proteomes" id="UP000076630"/>
    </source>
</evidence>
<dbReference type="Proteomes" id="UP000076630">
    <property type="component" value="Unassembled WGS sequence"/>
</dbReference>
<keyword evidence="1" id="KW-0812">Transmembrane</keyword>
<dbReference type="PIRSF" id="PIRSF026631">
    <property type="entry name" value="UCP026631"/>
    <property type="match status" value="1"/>
</dbReference>
<feature type="transmembrane region" description="Helical" evidence="1">
    <location>
        <begin position="394"/>
        <end position="416"/>
    </location>
</feature>
<feature type="transmembrane region" description="Helical" evidence="1">
    <location>
        <begin position="242"/>
        <end position="264"/>
    </location>
</feature>
<name>A0A161S952_9FLAO</name>
<dbReference type="PANTHER" id="PTHR34473:SF2">
    <property type="entry name" value="UPF0699 TRANSMEMBRANE PROTEIN YDBT"/>
    <property type="match status" value="1"/>
</dbReference>
<proteinExistence type="predicted"/>
<sequence>MRQSNFYRPTRQAQIGIIANFLNALQKVVRAFVPLLIVFFVNKRIELSTSIWAFVIIGAFLSLGIAYLSYRNFLFYIDEQTNSFIIQQGIINKSKVTIQLEKIQQVNLNQSFINKLINVYSVEIDSAGSKDKEATIPSMALADANVLKQILLDYKSENQSIHDTNLSESNISTEYHPIETKRISVSTLLKVGLTTNYLYTLGVILLFFNMLYDTLVNKFAIEQYVNTDEVTSYVERGVPTLIIIYLVVLLIVAILVVNVVRTFLKFWDFKAILSRETLLLSHGLLSTRNIIIRPERVQKIEVEQNYFQKLLDICSLKISQVAGEDTTNKKTGLQIPGCSAVEKEELFNILVGSAGGDYSTELKHNYRFLGFRIFLLIVLPVALFTWFFKTEFTITVYSYLIFTYCFVVGLVLYRLYRVGRLYVSDSFIVIRKGVWDVSHIYIQPHKIQKIVVSQLWWQQSADVGSLQIYTAGGIISFSTTRYSELVQLRDKWLYQVESTALNWM</sequence>
<feature type="domain" description="YdbS-like PH" evidence="2">
    <location>
        <begin position="275"/>
        <end position="348"/>
    </location>
</feature>
<keyword evidence="1" id="KW-1133">Transmembrane helix</keyword>
<dbReference type="RefSeq" id="WP_038986456.1">
    <property type="nucleotide sequence ID" value="NZ_JACAJR010000033.1"/>
</dbReference>
<evidence type="ECO:0000259" key="2">
    <source>
        <dbReference type="Pfam" id="PF03703"/>
    </source>
</evidence>
<keyword evidence="4" id="KW-1185">Reference proteome</keyword>
<feature type="domain" description="YdbS-like PH" evidence="2">
    <location>
        <begin position="70"/>
        <end position="150"/>
    </location>
</feature>
<evidence type="ECO:0000313" key="3">
    <source>
        <dbReference type="EMBL" id="KZE81859.1"/>
    </source>
</evidence>
<dbReference type="AlphaFoldDB" id="A0A161S952"/>